<dbReference type="AlphaFoldDB" id="A0A1U7CS57"/>
<dbReference type="RefSeq" id="WP_076347304.1">
    <property type="nucleotide sequence ID" value="NZ_CP019082.1"/>
</dbReference>
<name>A0A1U7CS57_9BACT</name>
<dbReference type="Proteomes" id="UP000186309">
    <property type="component" value="Chromosome"/>
</dbReference>
<feature type="compositionally biased region" description="Basic and acidic residues" evidence="1">
    <location>
        <begin position="82"/>
        <end position="91"/>
    </location>
</feature>
<feature type="compositionally biased region" description="Pro residues" evidence="1">
    <location>
        <begin position="120"/>
        <end position="156"/>
    </location>
</feature>
<organism evidence="2 3">
    <name type="scientific">Paludisphaera borealis</name>
    <dbReference type="NCBI Taxonomy" id="1387353"/>
    <lineage>
        <taxon>Bacteria</taxon>
        <taxon>Pseudomonadati</taxon>
        <taxon>Planctomycetota</taxon>
        <taxon>Planctomycetia</taxon>
        <taxon>Isosphaerales</taxon>
        <taxon>Isosphaeraceae</taxon>
        <taxon>Paludisphaera</taxon>
    </lineage>
</organism>
<protein>
    <submittedName>
        <fullName evidence="2">Uncharacterized protein</fullName>
    </submittedName>
</protein>
<dbReference type="EMBL" id="CP019082">
    <property type="protein sequence ID" value="APW61729.1"/>
    <property type="molecule type" value="Genomic_DNA"/>
</dbReference>
<evidence type="ECO:0000256" key="1">
    <source>
        <dbReference type="SAM" id="MobiDB-lite"/>
    </source>
</evidence>
<feature type="region of interest" description="Disordered" evidence="1">
    <location>
        <begin position="47"/>
        <end position="158"/>
    </location>
</feature>
<proteinExistence type="predicted"/>
<dbReference type="STRING" id="1387353.BSF38_03257"/>
<reference evidence="3" key="1">
    <citation type="submission" date="2016-12" db="EMBL/GenBank/DDBJ databases">
        <title>Comparative genomics of four Isosphaeraceae planctomycetes: a common pool of plasmids and glycoside hydrolase genes.</title>
        <authorList>
            <person name="Ivanova A."/>
        </authorList>
    </citation>
    <scope>NUCLEOTIDE SEQUENCE [LARGE SCALE GENOMIC DNA]</scope>
    <source>
        <strain evidence="3">PX4</strain>
    </source>
</reference>
<dbReference type="OrthoDB" id="292535at2"/>
<sequence>MRQFFFAIVLVAAAVVGGAIVNGPGFRWAQDHVFDYMGLKDGGEIALVDLPPAPGDANADPAPSQPPTGSSDRKGGPTAADRASRKPDPKPKSLPQVFGGEKPAPTPEPKSPEPVASAAPPTPTPSPTPDSIPIPPALAGPAGAPGPEPSAPPAPLDPGVAPAILASLSPAPAVALASAAAPAAPIPDAPASGGGDWAELRRKLKAQGVTRYTIEGETGGRVVFSCLIPLAGKQAVSQRFEAEGDDEFAAAQAALRRINLWRATRTAAPASS</sequence>
<evidence type="ECO:0000313" key="2">
    <source>
        <dbReference type="EMBL" id="APW61729.1"/>
    </source>
</evidence>
<keyword evidence="3" id="KW-1185">Reference proteome</keyword>
<evidence type="ECO:0000313" key="3">
    <source>
        <dbReference type="Proteomes" id="UP000186309"/>
    </source>
</evidence>
<dbReference type="KEGG" id="pbor:BSF38_03257"/>
<accession>A0A1U7CS57</accession>
<gene>
    <name evidence="2" type="ORF">BSF38_03257</name>
</gene>